<dbReference type="Gene3D" id="3.40.50.970">
    <property type="match status" value="1"/>
</dbReference>
<accession>A0A6I4P1K7</accession>
<evidence type="ECO:0000313" key="3">
    <source>
        <dbReference type="Proteomes" id="UP000438182"/>
    </source>
</evidence>
<gene>
    <name evidence="2" type="ORF">GB864_17980</name>
</gene>
<feature type="region of interest" description="Disordered" evidence="1">
    <location>
        <begin position="145"/>
        <end position="225"/>
    </location>
</feature>
<feature type="compositionally biased region" description="Low complexity" evidence="1">
    <location>
        <begin position="145"/>
        <end position="200"/>
    </location>
</feature>
<comment type="caution">
    <text evidence="2">The sequence shown here is derived from an EMBL/GenBank/DDBJ whole genome shotgun (WGS) entry which is preliminary data.</text>
</comment>
<protein>
    <submittedName>
        <fullName evidence="2">Uncharacterized protein</fullName>
    </submittedName>
</protein>
<feature type="compositionally biased region" description="Low complexity" evidence="1">
    <location>
        <begin position="207"/>
        <end position="217"/>
    </location>
</feature>
<dbReference type="Proteomes" id="UP000438182">
    <property type="component" value="Unassembled WGS sequence"/>
</dbReference>
<sequence length="336" mass="34900">MPGTIVVAGAGAGPAAEEFARAGGWPLIAEVVSGAHFGPNLVVAGRTLLHDPDFGGRVRRVIVFGYPTLSREIPAIIGQPEVEAIVVAPAGAEWYNPGRRVRRFERGVVALPHAASEADRAWLGRWVSASRHVLDFDERQDADRAAAAAAPARGSAERAAGSAETVIDPAEAAESPVESEPAAKPQAPVTAPVAVPVGAPETESAADDPLAAPDDAPWMPRKLPPEPAAFDDYAARREYAEQSLAEFRAPITRRSLALAVWKSTWPHDRLVLAASRLVRELDAAAPGKRIEVRANRGLAGIDGTVSTAVGVAVAARAGALAAAADADPGDPRAQAA</sequence>
<evidence type="ECO:0000256" key="1">
    <source>
        <dbReference type="SAM" id="MobiDB-lite"/>
    </source>
</evidence>
<dbReference type="EMBL" id="WSTA01000153">
    <property type="protein sequence ID" value="MWC00429.1"/>
    <property type="molecule type" value="Genomic_DNA"/>
</dbReference>
<dbReference type="Gene3D" id="3.40.50.1220">
    <property type="entry name" value="TPP-binding domain"/>
    <property type="match status" value="1"/>
</dbReference>
<proteinExistence type="predicted"/>
<organism evidence="2 3">
    <name type="scientific">Agromyces seonyuensis</name>
    <dbReference type="NCBI Taxonomy" id="2662446"/>
    <lineage>
        <taxon>Bacteria</taxon>
        <taxon>Bacillati</taxon>
        <taxon>Actinomycetota</taxon>
        <taxon>Actinomycetes</taxon>
        <taxon>Micrococcales</taxon>
        <taxon>Microbacteriaceae</taxon>
        <taxon>Agromyces</taxon>
    </lineage>
</organism>
<keyword evidence="3" id="KW-1185">Reference proteome</keyword>
<reference evidence="2 3" key="1">
    <citation type="submission" date="2019-12" db="EMBL/GenBank/DDBJ databases">
        <authorList>
            <person name="Kim Y.S."/>
        </authorList>
    </citation>
    <scope>NUCLEOTIDE SEQUENCE [LARGE SCALE GENOMIC DNA]</scope>
    <source>
        <strain evidence="2 3">MMS17-SY077</strain>
    </source>
</reference>
<name>A0A6I4P1K7_9MICO</name>
<dbReference type="AlphaFoldDB" id="A0A6I4P1K7"/>
<feature type="non-terminal residue" evidence="2">
    <location>
        <position position="336"/>
    </location>
</feature>
<evidence type="ECO:0000313" key="2">
    <source>
        <dbReference type="EMBL" id="MWC00429.1"/>
    </source>
</evidence>